<dbReference type="Proteomes" id="UP000829196">
    <property type="component" value="Unassembled WGS sequence"/>
</dbReference>
<dbReference type="EMBL" id="JAGYWB010000001">
    <property type="protein sequence ID" value="KAI0531056.1"/>
    <property type="molecule type" value="Genomic_DNA"/>
</dbReference>
<dbReference type="AlphaFoldDB" id="A0A8T3CBK7"/>
<gene>
    <name evidence="1" type="ORF">KFK09_000606</name>
</gene>
<protein>
    <submittedName>
        <fullName evidence="1">Uncharacterized protein</fullName>
    </submittedName>
</protein>
<reference evidence="1" key="1">
    <citation type="journal article" date="2022" name="Front. Genet.">
        <title>Chromosome-Scale Assembly of the Dendrobium nobile Genome Provides Insights Into the Molecular Mechanism of the Biosynthesis of the Medicinal Active Ingredient of Dendrobium.</title>
        <authorList>
            <person name="Xu Q."/>
            <person name="Niu S.-C."/>
            <person name="Li K.-L."/>
            <person name="Zheng P.-J."/>
            <person name="Zhang X.-J."/>
            <person name="Jia Y."/>
            <person name="Liu Y."/>
            <person name="Niu Y.-X."/>
            <person name="Yu L.-H."/>
            <person name="Chen D.-F."/>
            <person name="Zhang G.-Q."/>
        </authorList>
    </citation>
    <scope>NUCLEOTIDE SEQUENCE</scope>
    <source>
        <tissue evidence="1">Leaf</tissue>
    </source>
</reference>
<sequence length="58" mass="6416">MRFSVGDALGDLSCGIKTNTADLDRDHGTTIILIFNSHLSLAIRPRPAISAKYFRQIK</sequence>
<accession>A0A8T3CBK7</accession>
<comment type="caution">
    <text evidence="1">The sequence shown here is derived from an EMBL/GenBank/DDBJ whole genome shotgun (WGS) entry which is preliminary data.</text>
</comment>
<organism evidence="1 2">
    <name type="scientific">Dendrobium nobile</name>
    <name type="common">Orchid</name>
    <dbReference type="NCBI Taxonomy" id="94219"/>
    <lineage>
        <taxon>Eukaryota</taxon>
        <taxon>Viridiplantae</taxon>
        <taxon>Streptophyta</taxon>
        <taxon>Embryophyta</taxon>
        <taxon>Tracheophyta</taxon>
        <taxon>Spermatophyta</taxon>
        <taxon>Magnoliopsida</taxon>
        <taxon>Liliopsida</taxon>
        <taxon>Asparagales</taxon>
        <taxon>Orchidaceae</taxon>
        <taxon>Epidendroideae</taxon>
        <taxon>Malaxideae</taxon>
        <taxon>Dendrobiinae</taxon>
        <taxon>Dendrobium</taxon>
    </lineage>
</organism>
<proteinExistence type="predicted"/>
<keyword evidence="2" id="KW-1185">Reference proteome</keyword>
<name>A0A8T3CBK7_DENNO</name>
<evidence type="ECO:0000313" key="2">
    <source>
        <dbReference type="Proteomes" id="UP000829196"/>
    </source>
</evidence>
<evidence type="ECO:0000313" key="1">
    <source>
        <dbReference type="EMBL" id="KAI0531056.1"/>
    </source>
</evidence>